<dbReference type="InterPro" id="IPR038508">
    <property type="entry name" value="ArfGAP_dom_sf"/>
</dbReference>
<comment type="caution">
    <text evidence="2">The sequence shown here is derived from an EMBL/GenBank/DDBJ whole genome shotgun (WGS) entry which is preliminary data.</text>
</comment>
<reference evidence="2 3" key="1">
    <citation type="journal article" date="2014" name="Nat. Genet.">
        <title>Genome sequence of the hot pepper provides insights into the evolution of pungency in Capsicum species.</title>
        <authorList>
            <person name="Kim S."/>
            <person name="Park M."/>
            <person name="Yeom S.I."/>
            <person name="Kim Y.M."/>
            <person name="Lee J.M."/>
            <person name="Lee H.A."/>
            <person name="Seo E."/>
            <person name="Choi J."/>
            <person name="Cheong K."/>
            <person name="Kim K.T."/>
            <person name="Jung K."/>
            <person name="Lee G.W."/>
            <person name="Oh S.K."/>
            <person name="Bae C."/>
            <person name="Kim S.B."/>
            <person name="Lee H.Y."/>
            <person name="Kim S.Y."/>
            <person name="Kim M.S."/>
            <person name="Kang B.C."/>
            <person name="Jo Y.D."/>
            <person name="Yang H.B."/>
            <person name="Jeong H.J."/>
            <person name="Kang W.H."/>
            <person name="Kwon J.K."/>
            <person name="Shin C."/>
            <person name="Lim J.Y."/>
            <person name="Park J.H."/>
            <person name="Huh J.H."/>
            <person name="Kim J.S."/>
            <person name="Kim B.D."/>
            <person name="Cohen O."/>
            <person name="Paran I."/>
            <person name="Suh M.C."/>
            <person name="Lee S.B."/>
            <person name="Kim Y.K."/>
            <person name="Shin Y."/>
            <person name="Noh S.J."/>
            <person name="Park J."/>
            <person name="Seo Y.S."/>
            <person name="Kwon S.Y."/>
            <person name="Kim H.A."/>
            <person name="Park J.M."/>
            <person name="Kim H.J."/>
            <person name="Choi S.B."/>
            <person name="Bosland P.W."/>
            <person name="Reeves G."/>
            <person name="Jo S.H."/>
            <person name="Lee B.W."/>
            <person name="Cho H.T."/>
            <person name="Choi H.S."/>
            <person name="Lee M.S."/>
            <person name="Yu Y."/>
            <person name="Do Choi Y."/>
            <person name="Park B.S."/>
            <person name="van Deynze A."/>
            <person name="Ashrafi H."/>
            <person name="Hill T."/>
            <person name="Kim W.T."/>
            <person name="Pai H.S."/>
            <person name="Ahn H.K."/>
            <person name="Yeam I."/>
            <person name="Giovannoni J.J."/>
            <person name="Rose J.K."/>
            <person name="Sorensen I."/>
            <person name="Lee S.J."/>
            <person name="Kim R.W."/>
            <person name="Choi I.Y."/>
            <person name="Choi B.S."/>
            <person name="Lim J.S."/>
            <person name="Lee Y.H."/>
            <person name="Choi D."/>
        </authorList>
    </citation>
    <scope>NUCLEOTIDE SEQUENCE [LARGE SCALE GENOMIC DNA]</scope>
    <source>
        <strain evidence="3">cv. CM334</strain>
    </source>
</reference>
<dbReference type="InterPro" id="IPR001164">
    <property type="entry name" value="ArfGAP_dom"/>
</dbReference>
<evidence type="ECO:0000313" key="3">
    <source>
        <dbReference type="Proteomes" id="UP000222542"/>
    </source>
</evidence>
<keyword evidence="3" id="KW-1185">Reference proteome</keyword>
<dbReference type="PANTHER" id="PTHR46085">
    <property type="entry name" value="ARFGAP/RECO-RELATED"/>
    <property type="match status" value="1"/>
</dbReference>
<dbReference type="InterPro" id="IPR044820">
    <property type="entry name" value="AGD14-like"/>
</dbReference>
<organism evidence="2 3">
    <name type="scientific">Capsicum annuum</name>
    <name type="common">Capsicum pepper</name>
    <dbReference type="NCBI Taxonomy" id="4072"/>
    <lineage>
        <taxon>Eukaryota</taxon>
        <taxon>Viridiplantae</taxon>
        <taxon>Streptophyta</taxon>
        <taxon>Embryophyta</taxon>
        <taxon>Tracheophyta</taxon>
        <taxon>Spermatophyta</taxon>
        <taxon>Magnoliopsida</taxon>
        <taxon>eudicotyledons</taxon>
        <taxon>Gunneridae</taxon>
        <taxon>Pentapetalae</taxon>
        <taxon>asterids</taxon>
        <taxon>lamiids</taxon>
        <taxon>Solanales</taxon>
        <taxon>Solanaceae</taxon>
        <taxon>Solanoideae</taxon>
        <taxon>Capsiceae</taxon>
        <taxon>Capsicum</taxon>
    </lineage>
</organism>
<dbReference type="AlphaFoldDB" id="A0A2G2ZV10"/>
<dbReference type="PANTHER" id="PTHR46085:SF4">
    <property type="entry name" value="ADP-RIBOSYLATION FACTOR GTPASE-ACTIVATING PROTEIN AGD14-RELATED"/>
    <property type="match status" value="1"/>
</dbReference>
<protein>
    <recommendedName>
        <fullName evidence="1">Arf-GAP domain-containing protein</fullName>
    </recommendedName>
</protein>
<dbReference type="EMBL" id="AYRZ02000003">
    <property type="protein sequence ID" value="PHT85791.1"/>
    <property type="molecule type" value="Genomic_DNA"/>
</dbReference>
<gene>
    <name evidence="2" type="ORF">T459_07897</name>
</gene>
<evidence type="ECO:0000313" key="2">
    <source>
        <dbReference type="EMBL" id="PHT85791.1"/>
    </source>
</evidence>
<dbReference type="SUPFAM" id="SSF57863">
    <property type="entry name" value="ArfGap/RecO-like zinc finger"/>
    <property type="match status" value="1"/>
</dbReference>
<dbReference type="InterPro" id="IPR037278">
    <property type="entry name" value="ARFGAP/RecO"/>
</dbReference>
<evidence type="ECO:0000259" key="1">
    <source>
        <dbReference type="Pfam" id="PF01412"/>
    </source>
</evidence>
<name>A0A2G2ZV10_CAPAN</name>
<dbReference type="Gramene" id="PHT85791">
    <property type="protein sequence ID" value="PHT85791"/>
    <property type="gene ID" value="T459_07897"/>
</dbReference>
<proteinExistence type="predicted"/>
<feature type="domain" description="Arf-GAP" evidence="1">
    <location>
        <begin position="13"/>
        <end position="86"/>
    </location>
</feature>
<sequence>MYSSYSFCSREFTHRVKSFSMAKFTSQEVEALQKGGNQRAREIYLKCWDPQSQWLPNNRYKISKLRNVDKVRDFIKTVYVDKRYAVAESSDRPPRDAQLNYRIGGRGATGHCAAREVPGNSIMFGAYEALKQYFAGGMDTSSAVVQWTRLREGPSQLLDLDY</sequence>
<dbReference type="Proteomes" id="UP000222542">
    <property type="component" value="Unassembled WGS sequence"/>
</dbReference>
<dbReference type="Pfam" id="PF01412">
    <property type="entry name" value="ArfGap"/>
    <property type="match status" value="1"/>
</dbReference>
<dbReference type="Gene3D" id="1.10.220.150">
    <property type="entry name" value="Arf GTPase activating protein"/>
    <property type="match status" value="1"/>
</dbReference>
<dbReference type="STRING" id="4072.A0A2G2ZV10"/>
<accession>A0A2G2ZV10</accession>
<reference evidence="2 3" key="2">
    <citation type="journal article" date="2017" name="Genome Biol.">
        <title>New reference genome sequences of hot pepper reveal the massive evolution of plant disease-resistance genes by retroduplication.</title>
        <authorList>
            <person name="Kim S."/>
            <person name="Park J."/>
            <person name="Yeom S.I."/>
            <person name="Kim Y.M."/>
            <person name="Seo E."/>
            <person name="Kim K.T."/>
            <person name="Kim M.S."/>
            <person name="Lee J.M."/>
            <person name="Cheong K."/>
            <person name="Shin H.S."/>
            <person name="Kim S.B."/>
            <person name="Han K."/>
            <person name="Lee J."/>
            <person name="Park M."/>
            <person name="Lee H.A."/>
            <person name="Lee H.Y."/>
            <person name="Lee Y."/>
            <person name="Oh S."/>
            <person name="Lee J.H."/>
            <person name="Choi E."/>
            <person name="Choi E."/>
            <person name="Lee S.E."/>
            <person name="Jeon J."/>
            <person name="Kim H."/>
            <person name="Choi G."/>
            <person name="Song H."/>
            <person name="Lee J."/>
            <person name="Lee S.C."/>
            <person name="Kwon J.K."/>
            <person name="Lee H.Y."/>
            <person name="Koo N."/>
            <person name="Hong Y."/>
            <person name="Kim R.W."/>
            <person name="Kang W.H."/>
            <person name="Huh J.H."/>
            <person name="Kang B.C."/>
            <person name="Yang T.J."/>
            <person name="Lee Y.H."/>
            <person name="Bennetzen J.L."/>
            <person name="Choi D."/>
        </authorList>
    </citation>
    <scope>NUCLEOTIDE SEQUENCE [LARGE SCALE GENOMIC DNA]</scope>
    <source>
        <strain evidence="3">cv. CM334</strain>
    </source>
</reference>
<dbReference type="GO" id="GO:0005096">
    <property type="term" value="F:GTPase activator activity"/>
    <property type="evidence" value="ECO:0007669"/>
    <property type="project" value="InterPro"/>
</dbReference>